<dbReference type="Gene3D" id="3.60.10.10">
    <property type="entry name" value="Endonuclease/exonuclease/phosphatase"/>
    <property type="match status" value="1"/>
</dbReference>
<proteinExistence type="predicted"/>
<dbReference type="Proteomes" id="UP000838878">
    <property type="component" value="Chromosome 5"/>
</dbReference>
<evidence type="ECO:0008006" key="3">
    <source>
        <dbReference type="Google" id="ProtNLM"/>
    </source>
</evidence>
<dbReference type="InterPro" id="IPR036691">
    <property type="entry name" value="Endo/exonu/phosph_ase_sf"/>
</dbReference>
<sequence>MPHDLGFMNEIDKEFGCCAKSSIDTSAGVLRGRPYGGTALMWRTSLFTSVDIVQCDSDRIVAMRLSIDTRSILVFSVYMPTDCVDNLPEFTQCLAIISAAIESVDTECVVILGDFNAHPGTLYWKRAGGILW</sequence>
<dbReference type="AlphaFoldDB" id="A0A8J9VFF8"/>
<evidence type="ECO:0000313" key="2">
    <source>
        <dbReference type="Proteomes" id="UP000838878"/>
    </source>
</evidence>
<protein>
    <recommendedName>
        <fullName evidence="3">Endonuclease/exonuclease/phosphatase domain-containing protein</fullName>
    </recommendedName>
</protein>
<gene>
    <name evidence="1" type="ORF">BINO364_LOCUS10992</name>
</gene>
<organism evidence="1 2">
    <name type="scientific">Brenthis ino</name>
    <name type="common">lesser marbled fritillary</name>
    <dbReference type="NCBI Taxonomy" id="405034"/>
    <lineage>
        <taxon>Eukaryota</taxon>
        <taxon>Metazoa</taxon>
        <taxon>Ecdysozoa</taxon>
        <taxon>Arthropoda</taxon>
        <taxon>Hexapoda</taxon>
        <taxon>Insecta</taxon>
        <taxon>Pterygota</taxon>
        <taxon>Neoptera</taxon>
        <taxon>Endopterygota</taxon>
        <taxon>Lepidoptera</taxon>
        <taxon>Glossata</taxon>
        <taxon>Ditrysia</taxon>
        <taxon>Papilionoidea</taxon>
        <taxon>Nymphalidae</taxon>
        <taxon>Heliconiinae</taxon>
        <taxon>Argynnini</taxon>
        <taxon>Brenthis</taxon>
    </lineage>
</organism>
<dbReference type="OrthoDB" id="7476844at2759"/>
<dbReference type="EMBL" id="OV170225">
    <property type="protein sequence ID" value="CAH0725405.1"/>
    <property type="molecule type" value="Genomic_DNA"/>
</dbReference>
<reference evidence="1" key="1">
    <citation type="submission" date="2021-12" db="EMBL/GenBank/DDBJ databases">
        <authorList>
            <person name="Martin H S."/>
        </authorList>
    </citation>
    <scope>NUCLEOTIDE SEQUENCE</scope>
</reference>
<accession>A0A8J9VFF8</accession>
<dbReference type="SUPFAM" id="SSF56219">
    <property type="entry name" value="DNase I-like"/>
    <property type="match status" value="1"/>
</dbReference>
<feature type="non-terminal residue" evidence="1">
    <location>
        <position position="132"/>
    </location>
</feature>
<evidence type="ECO:0000313" key="1">
    <source>
        <dbReference type="EMBL" id="CAH0725405.1"/>
    </source>
</evidence>
<keyword evidence="2" id="KW-1185">Reference proteome</keyword>
<name>A0A8J9VFF8_9NEOP</name>